<comment type="caution">
    <text evidence="2">The sequence shown here is derived from an EMBL/GenBank/DDBJ whole genome shotgun (WGS) entry which is preliminary data.</text>
</comment>
<evidence type="ECO:0000313" key="2">
    <source>
        <dbReference type="EMBL" id="KAK7479096.1"/>
    </source>
</evidence>
<reference evidence="2 3" key="1">
    <citation type="journal article" date="2023" name="Sci. Data">
        <title>Genome assembly of the Korean intertidal mud-creeper Batillaria attramentaria.</title>
        <authorList>
            <person name="Patra A.K."/>
            <person name="Ho P.T."/>
            <person name="Jun S."/>
            <person name="Lee S.J."/>
            <person name="Kim Y."/>
            <person name="Won Y.J."/>
        </authorList>
    </citation>
    <scope>NUCLEOTIDE SEQUENCE [LARGE SCALE GENOMIC DNA]</scope>
    <source>
        <strain evidence="2">Wonlab-2016</strain>
    </source>
</reference>
<name>A0ABD0JWM6_9CAEN</name>
<gene>
    <name evidence="2" type="ORF">BaRGS_00029688</name>
</gene>
<evidence type="ECO:0000256" key="1">
    <source>
        <dbReference type="SAM" id="MobiDB-lite"/>
    </source>
</evidence>
<dbReference type="Proteomes" id="UP001519460">
    <property type="component" value="Unassembled WGS sequence"/>
</dbReference>
<protein>
    <submittedName>
        <fullName evidence="2">Uncharacterized protein</fullName>
    </submittedName>
</protein>
<dbReference type="EMBL" id="JACVVK020000311">
    <property type="protein sequence ID" value="KAK7479096.1"/>
    <property type="molecule type" value="Genomic_DNA"/>
</dbReference>
<feature type="region of interest" description="Disordered" evidence="1">
    <location>
        <begin position="82"/>
        <end position="142"/>
    </location>
</feature>
<keyword evidence="3" id="KW-1185">Reference proteome</keyword>
<dbReference type="AlphaFoldDB" id="A0ABD0JWM6"/>
<sequence length="142" mass="15795">MDIVTRCTSYHSSSTISAQTKSKSSRFVRHRSSTSYAQSKTIPSRCALMVHLQQVPSVKSSQRTMSQLIYVRCPDKNNTVTIPFTSHLRHNSPTSDDRASQLNRTDGSPRNPRLNERAGLASDSVDRHPRAQAAGPFVPREA</sequence>
<accession>A0ABD0JWM6</accession>
<organism evidence="2 3">
    <name type="scientific">Batillaria attramentaria</name>
    <dbReference type="NCBI Taxonomy" id="370345"/>
    <lineage>
        <taxon>Eukaryota</taxon>
        <taxon>Metazoa</taxon>
        <taxon>Spiralia</taxon>
        <taxon>Lophotrochozoa</taxon>
        <taxon>Mollusca</taxon>
        <taxon>Gastropoda</taxon>
        <taxon>Caenogastropoda</taxon>
        <taxon>Sorbeoconcha</taxon>
        <taxon>Cerithioidea</taxon>
        <taxon>Batillariidae</taxon>
        <taxon>Batillaria</taxon>
    </lineage>
</organism>
<proteinExistence type="predicted"/>
<evidence type="ECO:0000313" key="3">
    <source>
        <dbReference type="Proteomes" id="UP001519460"/>
    </source>
</evidence>